<dbReference type="Proteomes" id="UP000676336">
    <property type="component" value="Unassembled WGS sequence"/>
</dbReference>
<protein>
    <submittedName>
        <fullName evidence="1">Uncharacterized protein</fullName>
    </submittedName>
</protein>
<proteinExistence type="predicted"/>
<name>A0A8S3A0L5_9BILA</name>
<comment type="caution">
    <text evidence="1">The sequence shown here is derived from an EMBL/GenBank/DDBJ whole genome shotgun (WGS) entry which is preliminary data.</text>
</comment>
<dbReference type="EMBL" id="CAJOBI010120844">
    <property type="protein sequence ID" value="CAF4677507.1"/>
    <property type="molecule type" value="Genomic_DNA"/>
</dbReference>
<reference evidence="1" key="1">
    <citation type="submission" date="2021-02" db="EMBL/GenBank/DDBJ databases">
        <authorList>
            <person name="Nowell W R."/>
        </authorList>
    </citation>
    <scope>NUCLEOTIDE SEQUENCE</scope>
</reference>
<accession>A0A8S3A0L5</accession>
<dbReference type="AlphaFoldDB" id="A0A8S3A0L5"/>
<gene>
    <name evidence="1" type="ORF">SMN809_LOCUS42141</name>
</gene>
<feature type="non-terminal residue" evidence="1">
    <location>
        <position position="1"/>
    </location>
</feature>
<organism evidence="1 2">
    <name type="scientific">Rotaria magnacalcarata</name>
    <dbReference type="NCBI Taxonomy" id="392030"/>
    <lineage>
        <taxon>Eukaryota</taxon>
        <taxon>Metazoa</taxon>
        <taxon>Spiralia</taxon>
        <taxon>Gnathifera</taxon>
        <taxon>Rotifera</taxon>
        <taxon>Eurotatoria</taxon>
        <taxon>Bdelloidea</taxon>
        <taxon>Philodinida</taxon>
        <taxon>Philodinidae</taxon>
        <taxon>Rotaria</taxon>
    </lineage>
</organism>
<evidence type="ECO:0000313" key="1">
    <source>
        <dbReference type="EMBL" id="CAF4677507.1"/>
    </source>
</evidence>
<evidence type="ECO:0000313" key="2">
    <source>
        <dbReference type="Proteomes" id="UP000676336"/>
    </source>
</evidence>
<sequence length="53" mass="5796">MGWRVGDRIVIAPTMSGSRGDAEDYTIGRFETNNTIKLLNKDGTSIGVISSFF</sequence>